<dbReference type="NCBIfam" id="TIGR03317">
    <property type="entry name" value="ygfZ_signature"/>
    <property type="match status" value="1"/>
</dbReference>
<organism evidence="2 3">
    <name type="scientific">Raineyella antarctica</name>
    <dbReference type="NCBI Taxonomy" id="1577474"/>
    <lineage>
        <taxon>Bacteria</taxon>
        <taxon>Bacillati</taxon>
        <taxon>Actinomycetota</taxon>
        <taxon>Actinomycetes</taxon>
        <taxon>Propionibacteriales</taxon>
        <taxon>Propionibacteriaceae</taxon>
        <taxon>Raineyella</taxon>
    </lineage>
</organism>
<name>A0A1G6GE19_9ACTN</name>
<dbReference type="InterPro" id="IPR027266">
    <property type="entry name" value="TrmE/GcvT-like"/>
</dbReference>
<dbReference type="OrthoDB" id="9796287at2"/>
<gene>
    <name evidence="2" type="ORF">GA0111570_10248</name>
</gene>
<dbReference type="InterPro" id="IPR045179">
    <property type="entry name" value="YgfZ/GcvT"/>
</dbReference>
<dbReference type="Proteomes" id="UP000199086">
    <property type="component" value="Unassembled WGS sequence"/>
</dbReference>
<keyword evidence="3" id="KW-1185">Reference proteome</keyword>
<dbReference type="STRING" id="1577474.GA0111570_10248"/>
<sequence length="324" mass="34901">MGLVRAEDGIDAGAVVHCGNPAREQRELDQGRGWVDLGHRGVLTVAGPDRLTWLHAMTSQHLLALAPHQGTTALLLDPNGHVDHALFLVDDGEVLWVHTEPGRVGDLVAFLDRMRFMSRVEVTDRSADVAVVWTVEDPAGWPDAIITRRAEDSLGGTDLFVPRGALAALAERPHRAGLWAYEARRIAAGIARIGVDTDERTIPNEIGVLGGAVHMDKGCYTGQETVARVWNMGRPPRRLVRLQLDGSMDMLPGHGSPVALRDDPDRTVGFVGSAARHYEEGPIALALVKRSVPVDAPLVVGEVAASQEVIVDPEVGLHVRPGRG</sequence>
<evidence type="ECO:0000313" key="3">
    <source>
        <dbReference type="Proteomes" id="UP000199086"/>
    </source>
</evidence>
<dbReference type="InterPro" id="IPR017703">
    <property type="entry name" value="YgfZ/GCV_T_CS"/>
</dbReference>
<dbReference type="SUPFAM" id="SSF103025">
    <property type="entry name" value="Folate-binding domain"/>
    <property type="match status" value="1"/>
</dbReference>
<dbReference type="EMBL" id="FMYF01000002">
    <property type="protein sequence ID" value="SDB80262.1"/>
    <property type="molecule type" value="Genomic_DNA"/>
</dbReference>
<dbReference type="PANTHER" id="PTHR22602:SF0">
    <property type="entry name" value="TRANSFERASE CAF17, MITOCHONDRIAL-RELATED"/>
    <property type="match status" value="1"/>
</dbReference>
<proteinExistence type="predicted"/>
<dbReference type="AlphaFoldDB" id="A0A1G6GE19"/>
<accession>A0A1G6GE19</accession>
<reference evidence="2 3" key="1">
    <citation type="submission" date="2016-06" db="EMBL/GenBank/DDBJ databases">
        <authorList>
            <person name="Olsen C.W."/>
            <person name="Carey S."/>
            <person name="Hinshaw L."/>
            <person name="Karasin A.I."/>
        </authorList>
    </citation>
    <scope>NUCLEOTIDE SEQUENCE [LARGE SCALE GENOMIC DNA]</scope>
    <source>
        <strain evidence="2 3">LZ-22</strain>
    </source>
</reference>
<dbReference type="RefSeq" id="WP_092606135.1">
    <property type="nucleotide sequence ID" value="NZ_FMYF01000002.1"/>
</dbReference>
<keyword evidence="1" id="KW-0809">Transit peptide</keyword>
<protein>
    <submittedName>
        <fullName evidence="2">Uncharacterized protein</fullName>
    </submittedName>
</protein>
<dbReference type="GO" id="GO:0016226">
    <property type="term" value="P:iron-sulfur cluster assembly"/>
    <property type="evidence" value="ECO:0007669"/>
    <property type="project" value="TreeGrafter"/>
</dbReference>
<dbReference type="Gene3D" id="3.30.1360.120">
    <property type="entry name" value="Probable tRNA modification gtpase trme, domain 1"/>
    <property type="match status" value="2"/>
</dbReference>
<evidence type="ECO:0000313" key="2">
    <source>
        <dbReference type="EMBL" id="SDB80262.1"/>
    </source>
</evidence>
<dbReference type="PIRSF" id="PIRSF006487">
    <property type="entry name" value="GcvT"/>
    <property type="match status" value="1"/>
</dbReference>
<evidence type="ECO:0000256" key="1">
    <source>
        <dbReference type="ARBA" id="ARBA00022946"/>
    </source>
</evidence>
<dbReference type="PANTHER" id="PTHR22602">
    <property type="entry name" value="TRANSFERASE CAF17, MITOCHONDRIAL-RELATED"/>
    <property type="match status" value="1"/>
</dbReference>